<feature type="binding site" evidence="8">
    <location>
        <position position="117"/>
    </location>
    <ligand>
        <name>Zn(2+)</name>
        <dbReference type="ChEBI" id="CHEBI:29105"/>
        <note>catalytic</note>
    </ligand>
</feature>
<evidence type="ECO:0000313" key="10">
    <source>
        <dbReference type="EMBL" id="SQB63324.1"/>
    </source>
</evidence>
<evidence type="ECO:0000256" key="1">
    <source>
        <dbReference type="ARBA" id="ARBA00010669"/>
    </source>
</evidence>
<feature type="active site" description="Proton donor" evidence="8">
    <location>
        <position position="86"/>
    </location>
</feature>
<dbReference type="EMBL" id="UASJ01000001">
    <property type="protein sequence ID" value="SQB63324.1"/>
    <property type="molecule type" value="Genomic_DNA"/>
</dbReference>
<evidence type="ECO:0000256" key="8">
    <source>
        <dbReference type="HAMAP-Rule" id="MF_00972"/>
    </source>
</evidence>
<dbReference type="HAMAP" id="MF_00972">
    <property type="entry name" value="tRNA_aden_deaminase"/>
    <property type="match status" value="1"/>
</dbReference>
<proteinExistence type="inferred from homology"/>
<dbReference type="InterPro" id="IPR028883">
    <property type="entry name" value="tRNA_aden_deaminase"/>
</dbReference>
<dbReference type="InterPro" id="IPR016192">
    <property type="entry name" value="APOBEC/CMP_deaminase_Zn-bd"/>
</dbReference>
<keyword evidence="6 8" id="KW-0862">Zinc</keyword>
<dbReference type="PANTHER" id="PTHR11079:SF202">
    <property type="entry name" value="TRNA-SPECIFIC ADENOSINE DEAMINASE"/>
    <property type="match status" value="1"/>
</dbReference>
<dbReference type="GO" id="GO:0008270">
    <property type="term" value="F:zinc ion binding"/>
    <property type="evidence" value="ECO:0007669"/>
    <property type="project" value="UniProtKB-UniRule"/>
</dbReference>
<evidence type="ECO:0000313" key="11">
    <source>
        <dbReference type="Proteomes" id="UP000250245"/>
    </source>
</evidence>
<dbReference type="Pfam" id="PF00383">
    <property type="entry name" value="dCMP_cyt_deam_1"/>
    <property type="match status" value="1"/>
</dbReference>
<evidence type="ECO:0000256" key="7">
    <source>
        <dbReference type="ARBA" id="ARBA00048045"/>
    </source>
</evidence>
<dbReference type="PROSITE" id="PS51747">
    <property type="entry name" value="CYT_DCMP_DEAMINASES_2"/>
    <property type="match status" value="1"/>
</dbReference>
<name>A0A2X2YGT3_9ACTO</name>
<dbReference type="InterPro" id="IPR016193">
    <property type="entry name" value="Cytidine_deaminase-like"/>
</dbReference>
<evidence type="ECO:0000256" key="2">
    <source>
        <dbReference type="ARBA" id="ARBA00011738"/>
    </source>
</evidence>
<protein>
    <recommendedName>
        <fullName evidence="8">tRNA-specific adenosine deaminase</fullName>
        <ecNumber evidence="8">3.5.4.33</ecNumber>
    </recommendedName>
</protein>
<dbReference type="GeneID" id="55564757"/>
<comment type="subunit">
    <text evidence="2 8">Homodimer.</text>
</comment>
<dbReference type="EC" id="3.5.4.33" evidence="8"/>
<feature type="binding site" evidence="8">
    <location>
        <position position="84"/>
    </location>
    <ligand>
        <name>Zn(2+)</name>
        <dbReference type="ChEBI" id="CHEBI:29105"/>
        <note>catalytic</note>
    </ligand>
</feature>
<evidence type="ECO:0000256" key="6">
    <source>
        <dbReference type="ARBA" id="ARBA00022833"/>
    </source>
</evidence>
<evidence type="ECO:0000256" key="4">
    <source>
        <dbReference type="ARBA" id="ARBA00022723"/>
    </source>
</evidence>
<evidence type="ECO:0000256" key="5">
    <source>
        <dbReference type="ARBA" id="ARBA00022801"/>
    </source>
</evidence>
<comment type="cofactor">
    <cofactor evidence="8">
        <name>Zn(2+)</name>
        <dbReference type="ChEBI" id="CHEBI:29105"/>
    </cofactor>
    <text evidence="8">Binds 1 zinc ion per subunit.</text>
</comment>
<dbReference type="GO" id="GO:0002100">
    <property type="term" value="P:tRNA wobble adenosine to inosine editing"/>
    <property type="evidence" value="ECO:0007669"/>
    <property type="project" value="UniProtKB-UniRule"/>
</dbReference>
<comment type="catalytic activity">
    <reaction evidence="7 8">
        <text>adenosine(34) in tRNA + H2O + H(+) = inosine(34) in tRNA + NH4(+)</text>
        <dbReference type="Rhea" id="RHEA:43168"/>
        <dbReference type="Rhea" id="RHEA-COMP:10373"/>
        <dbReference type="Rhea" id="RHEA-COMP:10374"/>
        <dbReference type="ChEBI" id="CHEBI:15377"/>
        <dbReference type="ChEBI" id="CHEBI:15378"/>
        <dbReference type="ChEBI" id="CHEBI:28938"/>
        <dbReference type="ChEBI" id="CHEBI:74411"/>
        <dbReference type="ChEBI" id="CHEBI:82852"/>
        <dbReference type="EC" id="3.5.4.33"/>
    </reaction>
</comment>
<sequence length="180" mass="19039">MVFSNISPVPNRSDDFLVNSQGGGAAYGLSSAEVRALDTAYGLAQKAGRAGDIPVGAVVLTPEGIVAGLGLNQRENPPYDPSAHAEIVALREAAGRLERWNLKGCTLVATLEPCTMCAGAIVNARISRLIFGAWDPKAGACGSIRDVVRDSRLNHQVEVKGGVDEPRIKALLKAFFGERR</sequence>
<dbReference type="PANTHER" id="PTHR11079">
    <property type="entry name" value="CYTOSINE DEAMINASE FAMILY MEMBER"/>
    <property type="match status" value="1"/>
</dbReference>
<gene>
    <name evidence="8 10" type="primary">tadA</name>
    <name evidence="10" type="ORF">NCTC11820_00091</name>
</gene>
<dbReference type="OMA" id="PCQMCAG"/>
<keyword evidence="4 8" id="KW-0479">Metal-binding</keyword>
<evidence type="ECO:0000259" key="9">
    <source>
        <dbReference type="PROSITE" id="PS51747"/>
    </source>
</evidence>
<comment type="function">
    <text evidence="8">Catalyzes the deamination of adenosine to inosine at the wobble position 34 of tRNA(Arg2).</text>
</comment>
<dbReference type="CDD" id="cd01285">
    <property type="entry name" value="nucleoside_deaminase"/>
    <property type="match status" value="1"/>
</dbReference>
<accession>A0A2X2YGT3</accession>
<organism evidence="10 11">
    <name type="scientific">Mobiluncus curtisii</name>
    <dbReference type="NCBI Taxonomy" id="2051"/>
    <lineage>
        <taxon>Bacteria</taxon>
        <taxon>Bacillati</taxon>
        <taxon>Actinomycetota</taxon>
        <taxon>Actinomycetes</taxon>
        <taxon>Actinomycetales</taxon>
        <taxon>Actinomycetaceae</taxon>
        <taxon>Mobiluncus</taxon>
    </lineage>
</organism>
<keyword evidence="3 8" id="KW-0819">tRNA processing</keyword>
<dbReference type="InterPro" id="IPR002125">
    <property type="entry name" value="CMP_dCMP_dom"/>
</dbReference>
<dbReference type="SUPFAM" id="SSF53927">
    <property type="entry name" value="Cytidine deaminase-like"/>
    <property type="match status" value="1"/>
</dbReference>
<dbReference type="Proteomes" id="UP000250245">
    <property type="component" value="Unassembled WGS sequence"/>
</dbReference>
<dbReference type="AlphaFoldDB" id="A0A2X2YGT3"/>
<dbReference type="Gene3D" id="3.40.140.10">
    <property type="entry name" value="Cytidine Deaminase, domain 2"/>
    <property type="match status" value="1"/>
</dbReference>
<dbReference type="RefSeq" id="WP_013188852.1">
    <property type="nucleotide sequence ID" value="NZ_CP068112.1"/>
</dbReference>
<reference evidence="10 11" key="1">
    <citation type="submission" date="2018-06" db="EMBL/GenBank/DDBJ databases">
        <authorList>
            <consortium name="Pathogen Informatics"/>
            <person name="Doyle S."/>
        </authorList>
    </citation>
    <scope>NUCLEOTIDE SEQUENCE [LARGE SCALE GENOMIC DNA]</scope>
    <source>
        <strain evidence="10 11">NCTC11820</strain>
    </source>
</reference>
<evidence type="ECO:0000256" key="3">
    <source>
        <dbReference type="ARBA" id="ARBA00022694"/>
    </source>
</evidence>
<dbReference type="PROSITE" id="PS00903">
    <property type="entry name" value="CYT_DCMP_DEAMINASES_1"/>
    <property type="match status" value="1"/>
</dbReference>
<keyword evidence="5 8" id="KW-0378">Hydrolase</keyword>
<feature type="binding site" evidence="8">
    <location>
        <position position="114"/>
    </location>
    <ligand>
        <name>Zn(2+)</name>
        <dbReference type="ChEBI" id="CHEBI:29105"/>
        <note>catalytic</note>
    </ligand>
</feature>
<dbReference type="GO" id="GO:0052717">
    <property type="term" value="F:tRNA-specific adenosine-34 deaminase activity"/>
    <property type="evidence" value="ECO:0007669"/>
    <property type="project" value="UniProtKB-UniRule"/>
</dbReference>
<feature type="domain" description="CMP/dCMP-type deaminase" evidence="9">
    <location>
        <begin position="35"/>
        <end position="143"/>
    </location>
</feature>
<comment type="similarity">
    <text evidence="1">Belongs to the cytidine and deoxycytidylate deaminase family. ADAT2 subfamily.</text>
</comment>